<dbReference type="eggNOG" id="arCOG13713">
    <property type="taxonomic scope" value="Archaea"/>
</dbReference>
<sequence length="86" mass="10200">MSEDKGSKIDQNKINELYHINWDSTSDPNYVKKELVNAFRAKAKRVIIHVYNSPDYSYMEKLRNFLGEFLSQTIIIVRENKDNSMR</sequence>
<dbReference type="EMBL" id="CP003378">
    <property type="protein sequence ID" value="AFZ71116.1"/>
    <property type="molecule type" value="Genomic_DNA"/>
</dbReference>
<evidence type="ECO:0000313" key="2">
    <source>
        <dbReference type="Proteomes" id="UP000010469"/>
    </source>
</evidence>
<dbReference type="AlphaFoldDB" id="L0AB79"/>
<protein>
    <submittedName>
        <fullName evidence="1">Uncharacterized protein</fullName>
    </submittedName>
</protein>
<name>L0AB79_CALLD</name>
<gene>
    <name evidence="1" type="ordered locus">Calag_1409</name>
</gene>
<keyword evidence="2" id="KW-1185">Reference proteome</keyword>
<proteinExistence type="predicted"/>
<dbReference type="HOGENOM" id="CLU_2490256_0_0_2"/>
<evidence type="ECO:0000313" key="1">
    <source>
        <dbReference type="EMBL" id="AFZ71116.1"/>
    </source>
</evidence>
<accession>L0AB79</accession>
<dbReference type="InParanoid" id="L0AB79"/>
<organism evidence="1 2">
    <name type="scientific">Caldisphaera lagunensis (strain DSM 15908 / JCM 11604 / ANMR 0165 / IC-154)</name>
    <dbReference type="NCBI Taxonomy" id="1056495"/>
    <lineage>
        <taxon>Archaea</taxon>
        <taxon>Thermoproteota</taxon>
        <taxon>Thermoprotei</taxon>
        <taxon>Acidilobales</taxon>
        <taxon>Caldisphaeraceae</taxon>
        <taxon>Caldisphaera</taxon>
    </lineage>
</organism>
<dbReference type="STRING" id="1056495.Calag_1409"/>
<dbReference type="Proteomes" id="UP000010469">
    <property type="component" value="Chromosome"/>
</dbReference>
<dbReference type="RefSeq" id="WP_015233013.1">
    <property type="nucleotide sequence ID" value="NC_019791.1"/>
</dbReference>
<dbReference type="KEGG" id="clg:Calag_1409"/>
<dbReference type="GeneID" id="14212669"/>
<reference evidence="2" key="1">
    <citation type="submission" date="2012-03" db="EMBL/GenBank/DDBJ databases">
        <title>Complete genome of Caldisphaera lagunensis DSM 15908.</title>
        <authorList>
            <person name="Lucas S."/>
            <person name="Copeland A."/>
            <person name="Lapidus A."/>
            <person name="Glavina del Rio T."/>
            <person name="Dalin E."/>
            <person name="Tice H."/>
            <person name="Bruce D."/>
            <person name="Goodwin L."/>
            <person name="Pitluck S."/>
            <person name="Peters L."/>
            <person name="Mikhailova N."/>
            <person name="Teshima H."/>
            <person name="Kyrpides N."/>
            <person name="Mavromatis K."/>
            <person name="Ivanova N."/>
            <person name="Brettin T."/>
            <person name="Detter J.C."/>
            <person name="Han C."/>
            <person name="Larimer F."/>
            <person name="Land M."/>
            <person name="Hauser L."/>
            <person name="Markowitz V."/>
            <person name="Cheng J.-F."/>
            <person name="Hugenholtz P."/>
            <person name="Woyke T."/>
            <person name="Wu D."/>
            <person name="Spring S."/>
            <person name="Schroeder M."/>
            <person name="Brambilla E."/>
            <person name="Klenk H.-P."/>
            <person name="Eisen J.A."/>
        </authorList>
    </citation>
    <scope>NUCLEOTIDE SEQUENCE [LARGE SCALE GENOMIC DNA]</scope>
    <source>
        <strain evidence="2">DSM 15908 / JCM 11604 / IC-154</strain>
    </source>
</reference>